<evidence type="ECO:0000259" key="1">
    <source>
        <dbReference type="Pfam" id="PF00582"/>
    </source>
</evidence>
<feature type="domain" description="UspA" evidence="1">
    <location>
        <begin position="10"/>
        <end position="157"/>
    </location>
</feature>
<evidence type="ECO:0000313" key="3">
    <source>
        <dbReference type="Proteomes" id="UP000824469"/>
    </source>
</evidence>
<dbReference type="Pfam" id="PF00582">
    <property type="entry name" value="Usp"/>
    <property type="match status" value="1"/>
</dbReference>
<dbReference type="PANTHER" id="PTHR31964">
    <property type="entry name" value="ADENINE NUCLEOTIDE ALPHA HYDROLASES-LIKE SUPERFAMILY PROTEIN"/>
    <property type="match status" value="1"/>
</dbReference>
<dbReference type="InterPro" id="IPR014729">
    <property type="entry name" value="Rossmann-like_a/b/a_fold"/>
</dbReference>
<dbReference type="EMBL" id="JAHRHJ020000008">
    <property type="protein sequence ID" value="KAH9306975.1"/>
    <property type="molecule type" value="Genomic_DNA"/>
</dbReference>
<proteinExistence type="predicted"/>
<accession>A0AA38FNK7</accession>
<name>A0AA38FNK7_TAXCH</name>
<dbReference type="PRINTS" id="PR01438">
    <property type="entry name" value="UNVRSLSTRESS"/>
</dbReference>
<dbReference type="OMA" id="ACTNDSI"/>
<gene>
    <name evidence="2" type="ORF">KI387_011379</name>
</gene>
<dbReference type="Gene3D" id="3.40.50.620">
    <property type="entry name" value="HUPs"/>
    <property type="match status" value="1"/>
</dbReference>
<protein>
    <recommendedName>
        <fullName evidence="1">UspA domain-containing protein</fullName>
    </recommendedName>
</protein>
<sequence>MAASDTRVGRIMVAVDESEESMYALQWAVDNLLKQKEHEQIIVMHAEAPAVSKLALAGHAAAYAGHHVPDIAGRIGNHITQRVLSRARDICEKHKVSIEIKVVTGEARYAICEAANTLKVDLLVVGTHGHGAVRRAVSGSVSEHSTRHCKCPVLVVKKPHH</sequence>
<dbReference type="PANTHER" id="PTHR31964:SF135">
    <property type="entry name" value="UNIVERSAL STRESS PROTEIN A-LIKE PROTEIN"/>
    <property type="match status" value="1"/>
</dbReference>
<reference evidence="2 3" key="1">
    <citation type="journal article" date="2021" name="Nat. Plants">
        <title>The Taxus genome provides insights into paclitaxel biosynthesis.</title>
        <authorList>
            <person name="Xiong X."/>
            <person name="Gou J."/>
            <person name="Liao Q."/>
            <person name="Li Y."/>
            <person name="Zhou Q."/>
            <person name="Bi G."/>
            <person name="Li C."/>
            <person name="Du R."/>
            <person name="Wang X."/>
            <person name="Sun T."/>
            <person name="Guo L."/>
            <person name="Liang H."/>
            <person name="Lu P."/>
            <person name="Wu Y."/>
            <person name="Zhang Z."/>
            <person name="Ro D.K."/>
            <person name="Shang Y."/>
            <person name="Huang S."/>
            <person name="Yan J."/>
        </authorList>
    </citation>
    <scope>NUCLEOTIDE SEQUENCE [LARGE SCALE GENOMIC DNA]</scope>
    <source>
        <strain evidence="2">Ta-2019</strain>
    </source>
</reference>
<organism evidence="2 3">
    <name type="scientific">Taxus chinensis</name>
    <name type="common">Chinese yew</name>
    <name type="synonym">Taxus wallichiana var. chinensis</name>
    <dbReference type="NCBI Taxonomy" id="29808"/>
    <lineage>
        <taxon>Eukaryota</taxon>
        <taxon>Viridiplantae</taxon>
        <taxon>Streptophyta</taxon>
        <taxon>Embryophyta</taxon>
        <taxon>Tracheophyta</taxon>
        <taxon>Spermatophyta</taxon>
        <taxon>Pinopsida</taxon>
        <taxon>Pinidae</taxon>
        <taxon>Conifers II</taxon>
        <taxon>Cupressales</taxon>
        <taxon>Taxaceae</taxon>
        <taxon>Taxus</taxon>
    </lineage>
</organism>
<dbReference type="InterPro" id="IPR006016">
    <property type="entry name" value="UspA"/>
</dbReference>
<dbReference type="SUPFAM" id="SSF52402">
    <property type="entry name" value="Adenine nucleotide alpha hydrolases-like"/>
    <property type="match status" value="1"/>
</dbReference>
<dbReference type="CDD" id="cd23659">
    <property type="entry name" value="USP_At3g01520-like"/>
    <property type="match status" value="1"/>
</dbReference>
<dbReference type="Proteomes" id="UP000824469">
    <property type="component" value="Unassembled WGS sequence"/>
</dbReference>
<dbReference type="AlphaFoldDB" id="A0AA38FNK7"/>
<comment type="caution">
    <text evidence="2">The sequence shown here is derived from an EMBL/GenBank/DDBJ whole genome shotgun (WGS) entry which is preliminary data.</text>
</comment>
<keyword evidence="3" id="KW-1185">Reference proteome</keyword>
<evidence type="ECO:0000313" key="2">
    <source>
        <dbReference type="EMBL" id="KAH9306975.1"/>
    </source>
</evidence>
<dbReference type="InterPro" id="IPR006015">
    <property type="entry name" value="Universal_stress_UspA"/>
</dbReference>